<protein>
    <submittedName>
        <fullName evidence="1">Uncharacterized protein</fullName>
    </submittedName>
</protein>
<comment type="caution">
    <text evidence="1">The sequence shown here is derived from an EMBL/GenBank/DDBJ whole genome shotgun (WGS) entry which is preliminary data.</text>
</comment>
<evidence type="ECO:0000313" key="2">
    <source>
        <dbReference type="Proteomes" id="UP001054252"/>
    </source>
</evidence>
<proteinExistence type="predicted"/>
<name>A0AAV5IVM9_9ROSI</name>
<organism evidence="1 2">
    <name type="scientific">Rubroshorea leprosula</name>
    <dbReference type="NCBI Taxonomy" id="152421"/>
    <lineage>
        <taxon>Eukaryota</taxon>
        <taxon>Viridiplantae</taxon>
        <taxon>Streptophyta</taxon>
        <taxon>Embryophyta</taxon>
        <taxon>Tracheophyta</taxon>
        <taxon>Spermatophyta</taxon>
        <taxon>Magnoliopsida</taxon>
        <taxon>eudicotyledons</taxon>
        <taxon>Gunneridae</taxon>
        <taxon>Pentapetalae</taxon>
        <taxon>rosids</taxon>
        <taxon>malvids</taxon>
        <taxon>Malvales</taxon>
        <taxon>Dipterocarpaceae</taxon>
        <taxon>Rubroshorea</taxon>
    </lineage>
</organism>
<keyword evidence="2" id="KW-1185">Reference proteome</keyword>
<dbReference type="PANTHER" id="PTHR37078:SF6">
    <property type="entry name" value="NODULE CYSTEINE-RICH (NCR) SECRETED PEPTIDE"/>
    <property type="match status" value="1"/>
</dbReference>
<dbReference type="AlphaFoldDB" id="A0AAV5IVM9"/>
<dbReference type="EMBL" id="BPVZ01000024">
    <property type="protein sequence ID" value="GKV05917.1"/>
    <property type="molecule type" value="Genomic_DNA"/>
</dbReference>
<accession>A0AAV5IVM9</accession>
<sequence length="116" mass="12742">MVEKKEDDKAKKGSFLPSSQALFSNKRMGTQKLSLLPLLFLVVVFSATSHNSVGAEARPLPFLPQQTDYSKLLSTLGVVCKCCDGIGGDCSVTWTDPCSNLQCQPWKQYQNSHTQS</sequence>
<dbReference type="Proteomes" id="UP001054252">
    <property type="component" value="Unassembled WGS sequence"/>
</dbReference>
<reference evidence="1 2" key="1">
    <citation type="journal article" date="2021" name="Commun. Biol.">
        <title>The genome of Shorea leprosula (Dipterocarpaceae) highlights the ecological relevance of drought in aseasonal tropical rainforests.</title>
        <authorList>
            <person name="Ng K.K.S."/>
            <person name="Kobayashi M.J."/>
            <person name="Fawcett J.A."/>
            <person name="Hatakeyama M."/>
            <person name="Paape T."/>
            <person name="Ng C.H."/>
            <person name="Ang C.C."/>
            <person name="Tnah L.H."/>
            <person name="Lee C.T."/>
            <person name="Nishiyama T."/>
            <person name="Sese J."/>
            <person name="O'Brien M.J."/>
            <person name="Copetti D."/>
            <person name="Mohd Noor M.I."/>
            <person name="Ong R.C."/>
            <person name="Putra M."/>
            <person name="Sireger I.Z."/>
            <person name="Indrioko S."/>
            <person name="Kosugi Y."/>
            <person name="Izuno A."/>
            <person name="Isagi Y."/>
            <person name="Lee S.L."/>
            <person name="Shimizu K.K."/>
        </authorList>
    </citation>
    <scope>NUCLEOTIDE SEQUENCE [LARGE SCALE GENOMIC DNA]</scope>
    <source>
        <strain evidence="1">214</strain>
    </source>
</reference>
<dbReference type="PANTHER" id="PTHR37078">
    <property type="entry name" value="NODULE CYSTEINE-RICH (NCR) SECRETED PEPTIDE"/>
    <property type="match status" value="1"/>
</dbReference>
<evidence type="ECO:0000313" key="1">
    <source>
        <dbReference type="EMBL" id="GKV05917.1"/>
    </source>
</evidence>
<gene>
    <name evidence="1" type="ORF">SLEP1_g17866</name>
</gene>